<dbReference type="InterPro" id="IPR005673">
    <property type="entry name" value="ABC_phos-bd_PstS"/>
</dbReference>
<keyword evidence="3" id="KW-0592">Phosphate transport</keyword>
<dbReference type="PANTHER" id="PTHR42996:SF1">
    <property type="entry name" value="PHOSPHATE-BINDING PROTEIN PSTS"/>
    <property type="match status" value="1"/>
</dbReference>
<dbReference type="GO" id="GO:0043190">
    <property type="term" value="C:ATP-binding cassette (ABC) transporter complex"/>
    <property type="evidence" value="ECO:0007669"/>
    <property type="project" value="InterPro"/>
</dbReference>
<dbReference type="InterPro" id="IPR024370">
    <property type="entry name" value="PBP_domain"/>
</dbReference>
<dbReference type="NCBIfam" id="NF008171">
    <property type="entry name" value="PRK10918.1"/>
    <property type="match status" value="1"/>
</dbReference>
<feature type="domain" description="PBP" evidence="4">
    <location>
        <begin position="28"/>
        <end position="309"/>
    </location>
</feature>
<dbReference type="AlphaFoldDB" id="A0A1J5SBQ8"/>
<reference evidence="5" key="1">
    <citation type="submission" date="2016-10" db="EMBL/GenBank/DDBJ databases">
        <title>Sequence of Gallionella enrichment culture.</title>
        <authorList>
            <person name="Poehlein A."/>
            <person name="Muehling M."/>
            <person name="Daniel R."/>
        </authorList>
    </citation>
    <scope>NUCLEOTIDE SEQUENCE</scope>
</reference>
<protein>
    <submittedName>
        <fullName evidence="5">Phosphate-binding protein PstS</fullName>
    </submittedName>
</protein>
<proteinExistence type="inferred from homology"/>
<evidence type="ECO:0000313" key="5">
    <source>
        <dbReference type="EMBL" id="OIR05953.1"/>
    </source>
</evidence>
<dbReference type="SUPFAM" id="SSF53850">
    <property type="entry name" value="Periplasmic binding protein-like II"/>
    <property type="match status" value="1"/>
</dbReference>
<name>A0A1J5SBQ8_9ZZZZ</name>
<dbReference type="InterPro" id="IPR050962">
    <property type="entry name" value="Phosphate-bind_PstS"/>
</dbReference>
<evidence type="ECO:0000259" key="4">
    <source>
        <dbReference type="Pfam" id="PF12849"/>
    </source>
</evidence>
<dbReference type="GO" id="GO:0042301">
    <property type="term" value="F:phosphate ion binding"/>
    <property type="evidence" value="ECO:0007669"/>
    <property type="project" value="InterPro"/>
</dbReference>
<evidence type="ECO:0000256" key="1">
    <source>
        <dbReference type="ARBA" id="ARBA00008725"/>
    </source>
</evidence>
<organism evidence="5">
    <name type="scientific">mine drainage metagenome</name>
    <dbReference type="NCBI Taxonomy" id="410659"/>
    <lineage>
        <taxon>unclassified sequences</taxon>
        <taxon>metagenomes</taxon>
        <taxon>ecological metagenomes</taxon>
    </lineage>
</organism>
<dbReference type="EMBL" id="MLJW01000047">
    <property type="protein sequence ID" value="OIR05953.1"/>
    <property type="molecule type" value="Genomic_DNA"/>
</dbReference>
<dbReference type="PIRSF" id="PIRSF002756">
    <property type="entry name" value="PstS"/>
    <property type="match status" value="1"/>
</dbReference>
<dbReference type="Gene3D" id="3.40.190.10">
    <property type="entry name" value="Periplasmic binding protein-like II"/>
    <property type="match status" value="2"/>
</dbReference>
<dbReference type="GO" id="GO:0035435">
    <property type="term" value="P:phosphate ion transmembrane transport"/>
    <property type="evidence" value="ECO:0007669"/>
    <property type="project" value="InterPro"/>
</dbReference>
<gene>
    <name evidence="5" type="primary">pstS_9</name>
    <name evidence="5" type="ORF">GALL_120820</name>
</gene>
<comment type="similarity">
    <text evidence="1">Belongs to the PstS family.</text>
</comment>
<dbReference type="NCBIfam" id="TIGR00975">
    <property type="entry name" value="3a0107s03"/>
    <property type="match status" value="1"/>
</dbReference>
<accession>A0A1J5SBQ8</accession>
<dbReference type="PANTHER" id="PTHR42996">
    <property type="entry name" value="PHOSPHATE-BINDING PROTEIN PSTS"/>
    <property type="match status" value="1"/>
</dbReference>
<sequence length="350" mass="37784">MSILNRVLVCIGLSSTLLSSVVAYAIDINGAGATFPSPIYTKWAEAYSNQNGTGLNYQSIGSGGGIKQIQARIVDFGASDAPMSPAELARAGLTQFPTVIGGVVPVVNIDGVAPGQLKLDDKVLADIFLGRITKWNDRRIVADNPGLALPNETINVMYRQDGSGTTFIFTTYLSQISPDWKNSVGAGKAVKWPVGTGGMGNDTVASYVHRIKNSIGYVEYAFVLQNKMTYTRLKNRDGYFVSPTDASFKAAAANAQWDADKGFYEILTDEPGAESWPITGATFILVYKSVTAEKTGRTREVLKFFDWALTNGDKLASDLNYVPLPANLKTMIHGAWKSQVKDASGKALWN</sequence>
<dbReference type="Pfam" id="PF12849">
    <property type="entry name" value="PBP_like_2"/>
    <property type="match status" value="1"/>
</dbReference>
<comment type="caution">
    <text evidence="5">The sequence shown here is derived from an EMBL/GenBank/DDBJ whole genome shotgun (WGS) entry which is preliminary data.</text>
</comment>
<dbReference type="CDD" id="cd13565">
    <property type="entry name" value="PBP2_PstS"/>
    <property type="match status" value="1"/>
</dbReference>
<evidence type="ECO:0000256" key="2">
    <source>
        <dbReference type="ARBA" id="ARBA00022448"/>
    </source>
</evidence>
<keyword evidence="2" id="KW-0813">Transport</keyword>
<evidence type="ECO:0000256" key="3">
    <source>
        <dbReference type="ARBA" id="ARBA00022592"/>
    </source>
</evidence>